<organism evidence="1 2">
    <name type="scientific">Gigaspora margarita</name>
    <dbReference type="NCBI Taxonomy" id="4874"/>
    <lineage>
        <taxon>Eukaryota</taxon>
        <taxon>Fungi</taxon>
        <taxon>Fungi incertae sedis</taxon>
        <taxon>Mucoromycota</taxon>
        <taxon>Glomeromycotina</taxon>
        <taxon>Glomeromycetes</taxon>
        <taxon>Diversisporales</taxon>
        <taxon>Gigasporaceae</taxon>
        <taxon>Gigaspora</taxon>
    </lineage>
</organism>
<feature type="non-terminal residue" evidence="1">
    <location>
        <position position="1"/>
    </location>
</feature>
<evidence type="ECO:0000313" key="1">
    <source>
        <dbReference type="EMBL" id="CAG8854195.1"/>
    </source>
</evidence>
<comment type="caution">
    <text evidence="1">The sequence shown here is derived from an EMBL/GenBank/DDBJ whole genome shotgun (WGS) entry which is preliminary data.</text>
</comment>
<accession>A0ABN7XGQ6</accession>
<gene>
    <name evidence="1" type="ORF">GMARGA_LOCUS43016</name>
</gene>
<proteinExistence type="predicted"/>
<dbReference type="EMBL" id="CAJVQB010134595">
    <property type="protein sequence ID" value="CAG8854195.1"/>
    <property type="molecule type" value="Genomic_DNA"/>
</dbReference>
<protein>
    <submittedName>
        <fullName evidence="1">6300_t:CDS:1</fullName>
    </submittedName>
</protein>
<reference evidence="1 2" key="1">
    <citation type="submission" date="2021-06" db="EMBL/GenBank/DDBJ databases">
        <authorList>
            <person name="Kallberg Y."/>
            <person name="Tangrot J."/>
            <person name="Rosling A."/>
        </authorList>
    </citation>
    <scope>NUCLEOTIDE SEQUENCE [LARGE SCALE GENOMIC DNA]</scope>
    <source>
        <strain evidence="1 2">120-4 pot B 10/14</strain>
    </source>
</reference>
<evidence type="ECO:0000313" key="2">
    <source>
        <dbReference type="Proteomes" id="UP000789901"/>
    </source>
</evidence>
<name>A0ABN7XGQ6_GIGMA</name>
<feature type="non-terminal residue" evidence="1">
    <location>
        <position position="41"/>
    </location>
</feature>
<sequence>SEAAVFTFVDRAESITKVHKVIISNVNTIALESATIFEDIK</sequence>
<keyword evidence="2" id="KW-1185">Reference proteome</keyword>
<dbReference type="Proteomes" id="UP000789901">
    <property type="component" value="Unassembled WGS sequence"/>
</dbReference>